<organism evidence="8 9">
    <name type="scientific">Flavobacterium psychrotolerans</name>
    <dbReference type="NCBI Taxonomy" id="2169410"/>
    <lineage>
        <taxon>Bacteria</taxon>
        <taxon>Pseudomonadati</taxon>
        <taxon>Bacteroidota</taxon>
        <taxon>Flavobacteriia</taxon>
        <taxon>Flavobacteriales</taxon>
        <taxon>Flavobacteriaceae</taxon>
        <taxon>Flavobacterium</taxon>
    </lineage>
</organism>
<dbReference type="SUPFAM" id="SSF54106">
    <property type="entry name" value="LysM domain"/>
    <property type="match status" value="1"/>
</dbReference>
<name>A0A2U1JM44_9FLAO</name>
<dbReference type="CDD" id="cd00118">
    <property type="entry name" value="LysM"/>
    <property type="match status" value="1"/>
</dbReference>
<keyword evidence="9" id="KW-1185">Reference proteome</keyword>
<dbReference type="InterPro" id="IPR036779">
    <property type="entry name" value="LysM_dom_sf"/>
</dbReference>
<keyword evidence="2" id="KW-0081">Bacteriolytic enzyme</keyword>
<keyword evidence="6" id="KW-0732">Signal</keyword>
<dbReference type="SMART" id="SM00047">
    <property type="entry name" value="LYZ2"/>
    <property type="match status" value="1"/>
</dbReference>
<protein>
    <recommendedName>
        <fullName evidence="4">Peptidoglycan hydrolase</fullName>
    </recommendedName>
</protein>
<evidence type="ECO:0000256" key="2">
    <source>
        <dbReference type="ARBA" id="ARBA00022638"/>
    </source>
</evidence>
<dbReference type="Gene3D" id="1.10.530.10">
    <property type="match status" value="1"/>
</dbReference>
<dbReference type="SMART" id="SM00257">
    <property type="entry name" value="LysM"/>
    <property type="match status" value="1"/>
</dbReference>
<feature type="chain" id="PRO_5015676008" description="Peptidoglycan hydrolase" evidence="6">
    <location>
        <begin position="23"/>
        <end position="313"/>
    </location>
</feature>
<dbReference type="EMBL" id="QCZI01000004">
    <property type="protein sequence ID" value="PWA06236.1"/>
    <property type="molecule type" value="Genomic_DNA"/>
</dbReference>
<dbReference type="PANTHER" id="PTHR33308">
    <property type="entry name" value="PEPTIDOGLYCAN HYDROLASE FLGJ"/>
    <property type="match status" value="1"/>
</dbReference>
<dbReference type="Proteomes" id="UP000245449">
    <property type="component" value="Unassembled WGS sequence"/>
</dbReference>
<evidence type="ECO:0000256" key="5">
    <source>
        <dbReference type="SAM" id="MobiDB-lite"/>
    </source>
</evidence>
<dbReference type="GO" id="GO:0004040">
    <property type="term" value="F:amidase activity"/>
    <property type="evidence" value="ECO:0007669"/>
    <property type="project" value="InterPro"/>
</dbReference>
<proteinExistence type="predicted"/>
<reference evidence="8 9" key="1">
    <citation type="submission" date="2018-04" db="EMBL/GenBank/DDBJ databases">
        <title>Flavobacterium sp. nov., isolated from glacier ice.</title>
        <authorList>
            <person name="Liu Q."/>
            <person name="Xin Y.-H."/>
        </authorList>
    </citation>
    <scope>NUCLEOTIDE SEQUENCE [LARGE SCALE GENOMIC DNA]</scope>
    <source>
        <strain evidence="8 9">RB1R5</strain>
    </source>
</reference>
<gene>
    <name evidence="8" type="ORF">DB895_04885</name>
</gene>
<dbReference type="InterPro" id="IPR018392">
    <property type="entry name" value="LysM"/>
</dbReference>
<dbReference type="PANTHER" id="PTHR33308:SF9">
    <property type="entry name" value="PEPTIDOGLYCAN HYDROLASE FLGJ"/>
    <property type="match status" value="1"/>
</dbReference>
<evidence type="ECO:0000313" key="9">
    <source>
        <dbReference type="Proteomes" id="UP000245449"/>
    </source>
</evidence>
<feature type="domain" description="LysM" evidence="7">
    <location>
        <begin position="269"/>
        <end position="312"/>
    </location>
</feature>
<keyword evidence="3" id="KW-0378">Hydrolase</keyword>
<evidence type="ECO:0000313" key="8">
    <source>
        <dbReference type="EMBL" id="PWA06236.1"/>
    </source>
</evidence>
<dbReference type="FunFam" id="1.10.530.10:FF:000060">
    <property type="entry name" value="Predicted protein"/>
    <property type="match status" value="1"/>
</dbReference>
<dbReference type="AlphaFoldDB" id="A0A2U1JM44"/>
<dbReference type="PROSITE" id="PS51257">
    <property type="entry name" value="PROKAR_LIPOPROTEIN"/>
    <property type="match status" value="1"/>
</dbReference>
<evidence type="ECO:0000256" key="3">
    <source>
        <dbReference type="ARBA" id="ARBA00022801"/>
    </source>
</evidence>
<feature type="signal peptide" evidence="6">
    <location>
        <begin position="1"/>
        <end position="22"/>
    </location>
</feature>
<dbReference type="InterPro" id="IPR051056">
    <property type="entry name" value="Glycosyl_Hydrolase_73"/>
</dbReference>
<evidence type="ECO:0000256" key="4">
    <source>
        <dbReference type="ARBA" id="ARBA00032108"/>
    </source>
</evidence>
<dbReference type="Pfam" id="PF01476">
    <property type="entry name" value="LysM"/>
    <property type="match status" value="1"/>
</dbReference>
<evidence type="ECO:0000259" key="7">
    <source>
        <dbReference type="PROSITE" id="PS51782"/>
    </source>
</evidence>
<dbReference type="PROSITE" id="PS51782">
    <property type="entry name" value="LYSM"/>
    <property type="match status" value="1"/>
</dbReference>
<dbReference type="InterPro" id="IPR002901">
    <property type="entry name" value="MGlyc_endo_b_GlcNAc-like_dom"/>
</dbReference>
<dbReference type="GO" id="GO:0042742">
    <property type="term" value="P:defense response to bacterium"/>
    <property type="evidence" value="ECO:0007669"/>
    <property type="project" value="UniProtKB-KW"/>
</dbReference>
<feature type="region of interest" description="Disordered" evidence="5">
    <location>
        <begin position="64"/>
        <end position="85"/>
    </location>
</feature>
<evidence type="ECO:0000256" key="6">
    <source>
        <dbReference type="SAM" id="SignalP"/>
    </source>
</evidence>
<comment type="caution">
    <text evidence="8">The sequence shown here is derived from an EMBL/GenBank/DDBJ whole genome shotgun (WGS) entry which is preliminary data.</text>
</comment>
<feature type="compositionally biased region" description="Polar residues" evidence="5">
    <location>
        <begin position="71"/>
        <end position="85"/>
    </location>
</feature>
<sequence>MFKKRILLVIAISLVGCSTSQPVVRTVRTTNKTIARTKQTLHKKPNTTIVKSVKKPINSKPDIISKPIAQSPVNNSKTETNSKTDINSETQILEATTRVKVTTAMVLEYISKYKDIAKNNMAKYGIPSSIILGQGILESGAGTGPLSVQANNHFGIKCHKDWSGPSVKYDDDSAQECFRKYNLPNESYTDHAIFLTGRAWYQPLFKLKKDDYKEWAKGLKAAGYASDPKYPDKLIGIIERYQLNQYDSEVLGTEYVPVNSKEQVSANSNLYQVSQGDTLYSISKKFNISIEDLKRKNDISENAISIGQNLIIK</sequence>
<dbReference type="GO" id="GO:0031640">
    <property type="term" value="P:killing of cells of another organism"/>
    <property type="evidence" value="ECO:0007669"/>
    <property type="project" value="UniProtKB-KW"/>
</dbReference>
<keyword evidence="1" id="KW-0929">Antimicrobial</keyword>
<dbReference type="Pfam" id="PF01832">
    <property type="entry name" value="Glucosaminidase"/>
    <property type="match status" value="1"/>
</dbReference>
<dbReference type="Gene3D" id="3.10.350.10">
    <property type="entry name" value="LysM domain"/>
    <property type="match status" value="1"/>
</dbReference>
<evidence type="ECO:0000256" key="1">
    <source>
        <dbReference type="ARBA" id="ARBA00022529"/>
    </source>
</evidence>
<accession>A0A2U1JM44</accession>
<dbReference type="OrthoDB" id="977752at2"/>